<feature type="domain" description="BTB" evidence="4">
    <location>
        <begin position="505"/>
        <end position="572"/>
    </location>
</feature>
<evidence type="ECO:0000256" key="3">
    <source>
        <dbReference type="SAM" id="MobiDB-lite"/>
    </source>
</evidence>
<dbReference type="PANTHER" id="PTHR46093:SF18">
    <property type="entry name" value="FIBRONECTIN TYPE-III DOMAIN-CONTAINING PROTEIN"/>
    <property type="match status" value="1"/>
</dbReference>
<dbReference type="SMART" id="SM00225">
    <property type="entry name" value="BTB"/>
    <property type="match status" value="1"/>
</dbReference>
<dbReference type="InterPro" id="IPR011333">
    <property type="entry name" value="SKP1/BTB/POZ_sf"/>
</dbReference>
<keyword evidence="6" id="KW-1185">Reference proteome</keyword>
<feature type="compositionally biased region" description="Low complexity" evidence="3">
    <location>
        <begin position="501"/>
        <end position="511"/>
    </location>
</feature>
<proteinExistence type="predicted"/>
<accession>A0A4U0UFW5</accession>
<dbReference type="Pfam" id="PF24681">
    <property type="entry name" value="Kelch_KLHDC2_KLHL20_DRC7"/>
    <property type="match status" value="1"/>
</dbReference>
<dbReference type="OrthoDB" id="432528at2759"/>
<reference evidence="5 6" key="1">
    <citation type="submission" date="2017-03" db="EMBL/GenBank/DDBJ databases">
        <title>Genomes of endolithic fungi from Antarctica.</title>
        <authorList>
            <person name="Coleine C."/>
            <person name="Masonjones S."/>
            <person name="Stajich J.E."/>
        </authorList>
    </citation>
    <scope>NUCLEOTIDE SEQUENCE [LARGE SCALE GENOMIC DNA]</scope>
    <source>
        <strain evidence="5 6">CCFEE 6315</strain>
    </source>
</reference>
<evidence type="ECO:0000256" key="2">
    <source>
        <dbReference type="ARBA" id="ARBA00022737"/>
    </source>
</evidence>
<comment type="caution">
    <text evidence="5">The sequence shown here is derived from an EMBL/GenBank/DDBJ whole genome shotgun (WGS) entry which is preliminary data.</text>
</comment>
<evidence type="ECO:0000259" key="4">
    <source>
        <dbReference type="PROSITE" id="PS50097"/>
    </source>
</evidence>
<keyword evidence="1" id="KW-0880">Kelch repeat</keyword>
<dbReference type="PROSITE" id="PS50097">
    <property type="entry name" value="BTB"/>
    <property type="match status" value="1"/>
</dbReference>
<evidence type="ECO:0000313" key="5">
    <source>
        <dbReference type="EMBL" id="TKA33335.1"/>
    </source>
</evidence>
<dbReference type="EMBL" id="NAJL01000003">
    <property type="protein sequence ID" value="TKA33335.1"/>
    <property type="molecule type" value="Genomic_DNA"/>
</dbReference>
<feature type="region of interest" description="Disordered" evidence="3">
    <location>
        <begin position="477"/>
        <end position="515"/>
    </location>
</feature>
<dbReference type="InterPro" id="IPR000210">
    <property type="entry name" value="BTB/POZ_dom"/>
</dbReference>
<feature type="region of interest" description="Disordered" evidence="3">
    <location>
        <begin position="1"/>
        <end position="21"/>
    </location>
</feature>
<dbReference type="Gene3D" id="2.120.10.80">
    <property type="entry name" value="Kelch-type beta propeller"/>
    <property type="match status" value="1"/>
</dbReference>
<evidence type="ECO:0000313" key="6">
    <source>
        <dbReference type="Proteomes" id="UP000308549"/>
    </source>
</evidence>
<protein>
    <recommendedName>
        <fullName evidence="4">BTB domain-containing protein</fullName>
    </recommendedName>
</protein>
<dbReference type="SUPFAM" id="SSF117281">
    <property type="entry name" value="Kelch motif"/>
    <property type="match status" value="1"/>
</dbReference>
<dbReference type="InterPro" id="IPR015915">
    <property type="entry name" value="Kelch-typ_b-propeller"/>
</dbReference>
<name>A0A4U0UFW5_9PEZI</name>
<gene>
    <name evidence="5" type="ORF">B0A50_00888</name>
</gene>
<dbReference type="SUPFAM" id="SSF54695">
    <property type="entry name" value="POZ domain"/>
    <property type="match status" value="1"/>
</dbReference>
<sequence>MSNHTYVLSGSPLKNSRRRTGEPYMPKIITTVGQRPACLVNASVTYVGNDLIYAFGGFDQYTDEVYNHVLKLNLSARQWSLVDNYGDIPGVRMGHTSCLWQGDKLLVYGGENEHRTHLSDVVIFDIKTAHWTQPDVTGPIPRGRARHSAVIHDDKLFVCGGMSGNDNNGVLDDICFLDLKTWTWSRTWRFVPRYDHSTWVWGGKIWISGGMGEEMERTNEIWWLDFRGTPAFEGGPTYGMMGSEDARPLGERYSSYSFAAHQTPALSSTGYAANTSSVQSNSATQIQRAPPIAPGAISSVKFVSSPNLPIQNVGTHFHVFSSGCMLDFVTPATNMPLETSLSALDLDSLRWQKLADGKDLFAPAYRWHYCCLDADGTHAWLLGCPREVRGGNGDAEEYLSDVLPIDLRKFGLLGNKMSHEARNEQKLPTSDTYTGSSHLSAIGADLARTFNQPPESGSGTDFTITALRDDEYELENLSEDGCSPSATLTSPATLPAHTADSAASEESSASSNTSQPIHVHRLILSARWPHFARLYNAQMSEFHTRRMHVPEPYSAVHAFLYYLYTDSITTPSTTDYQGNHVLGAPGITGPSLEDVANMLVMSNIYDMPRLRHLCVNRLVRDLDVAHAALIFDRANTAQEDWLKRRSASFCMTHWGRIVRTSAFRSLKRASMLELCEGIDAEGRVVGGEELEAVGGLGGARLGSGMIGGLWGAGRKRGRLGSVGTALDGEMEDDVVEGSDEGMELS</sequence>
<dbReference type="Pfam" id="PF00651">
    <property type="entry name" value="BTB"/>
    <property type="match status" value="1"/>
</dbReference>
<keyword evidence="2" id="KW-0677">Repeat</keyword>
<organism evidence="5 6">
    <name type="scientific">Salinomyces thailandicus</name>
    <dbReference type="NCBI Taxonomy" id="706561"/>
    <lineage>
        <taxon>Eukaryota</taxon>
        <taxon>Fungi</taxon>
        <taxon>Dikarya</taxon>
        <taxon>Ascomycota</taxon>
        <taxon>Pezizomycotina</taxon>
        <taxon>Dothideomycetes</taxon>
        <taxon>Dothideomycetidae</taxon>
        <taxon>Mycosphaerellales</taxon>
        <taxon>Teratosphaeriaceae</taxon>
        <taxon>Salinomyces</taxon>
    </lineage>
</organism>
<feature type="compositionally biased region" description="Polar residues" evidence="3">
    <location>
        <begin position="1"/>
        <end position="14"/>
    </location>
</feature>
<dbReference type="PANTHER" id="PTHR46093">
    <property type="entry name" value="ACYL-COA-BINDING DOMAIN-CONTAINING PROTEIN 5"/>
    <property type="match status" value="1"/>
</dbReference>
<dbReference type="CDD" id="cd18186">
    <property type="entry name" value="BTB_POZ_ZBTB_KLHL-like"/>
    <property type="match status" value="1"/>
</dbReference>
<dbReference type="Gene3D" id="3.30.710.10">
    <property type="entry name" value="Potassium Channel Kv1.1, Chain A"/>
    <property type="match status" value="1"/>
</dbReference>
<evidence type="ECO:0000256" key="1">
    <source>
        <dbReference type="ARBA" id="ARBA00022441"/>
    </source>
</evidence>
<dbReference type="Proteomes" id="UP000308549">
    <property type="component" value="Unassembled WGS sequence"/>
</dbReference>
<dbReference type="AlphaFoldDB" id="A0A4U0UFW5"/>